<protein>
    <submittedName>
        <fullName evidence="5">Bud site selection protein bud4</fullName>
    </submittedName>
</protein>
<dbReference type="Proteomes" id="UP001565368">
    <property type="component" value="Unassembled WGS sequence"/>
</dbReference>
<feature type="compositionally biased region" description="Low complexity" evidence="3">
    <location>
        <begin position="772"/>
        <end position="786"/>
    </location>
</feature>
<feature type="region of interest" description="Disordered" evidence="3">
    <location>
        <begin position="421"/>
        <end position="440"/>
    </location>
</feature>
<sequence length="1714" mass="184440">MAAPNPARVAPPSPSPAKLRLHDNTEAAARNSIKASSAKGWSPLQINKRERDSAFSPGKPSSLSTSTTGTPRRTSSSFRHMATNSLVANSPFKDLSTTQGAMSNGMSISPPAAPIHERRALSRQLGQAPQTATGSANTPKAAIGLGISTTSSSRGAAVTGNRKVSSERKTAFHSVVTERKTSAERKAADDNQENQSPEKAPAKQRRTPRQSRAYMGLVENEYVTHSPFKSDSTSNAESAPAVATESRAVDIGSPAGSEEVLASPTTRRVSGGSGKRRASPSTSLTQARAPSMSPSASPQRSFSNSGIPSPLSREVATVQDAAAVPKPRATPTPTKSSLASAKKRLLGPRVIGAAQESPTRKTVTFQATPDVKEFEVLSIEGSLNGSFEDEEIEAEWADVAEQDDAWLTHIVQDEHNQIVHDEHNTSRESQTSEENHVGDESATADFMDSLIEEGLFSPPEMDTPVFADIADFELPMEASLGADDITSSSDMGALLSTPSVGNETPLMQHAELVVPSSPHHIHTITPHVKPVEQPHLPHSDDHDMLLNGNVLEPSTRHIPQIIETGPHAHQVGPMQDPFISIQTATDIYVPHKDRDEGGVPLGRTSHHDRVTAARMMASQGLGRGFPSAPPQKTQGHELLTAREFADDSWMEDASIREELTRDEIPQRDVSGGTDGSTTSEVDSVHDLPSAPVESDVFGAVIASPAARRVSDRVVSDVPELQGPSRRMMSFKKAKAPSANSTPKRGLPRPPAPAPLDLPSPVQYPSGSESEAESSVSLATTSTAVSADEAEVVTAKRGELSLPFSLPAIGTSPLLTDDSVFADQHRDEPSMPDIAQLKLADVESGRQESRPSSATTGSRRVSDYAPKLDLDFKLETEAEIAEDLGVPQAEEMLQEEEEIVDDEPLTPPPKLGRAVRESSPRIPSFEFGDISIDMGDKSEEKNKNADSSDSSSAPDTPKAAATPTKPAVLRSTPKHTTPRSSKSTPNRFSEPATPTRATPSQPSVSSPLASPPPATLATRPFSELEPVKSPVKDAADGNASGRVRQRISRELIRETVNKRVAEGSTRPLSVVDAEAKNKALPPAPIKVSSAPHQSFSPTSPRSPTSAAAAYQQSRDSPKSALDKIMSAFGKDSNAPVVARRGSDSPSKLVNPVGILQKAPKPDAPEIPGSVAGSIVNDPKALAAARRSRRRSASTSEIDSPAQMPLLTLGIDEDSQSILESVRDEFDNIGTDRGYRVREQRRQIRATYTGGPATKAGDLETGRAWRPVRRPSDMNQHAKELRAARAREANEGKSSGTVFVKVLGLEALDLPLPREETYFCITLDNGIDYIRTPYSVLADGVRINQEFSLVEHSNFEFSLSLDIRRSDAHIVRLVNERNNPPKPTPAPRPVSKHLEPPRPQTPISSVASRTGGFRALFQSPRKPKHQRSQSSISAMPPPPAPVPAKEPVQSSRPQPETIARYFADANSSTVGKTHIAFKPIARQCEAKVLEIRYPMFAMFKGTVQADGTAPRKQVAKITLQVLRLPALPGLEADELPGSIDDTLRGLRQHAWHKETYHEGTLTQVGGDCRVPRRRIFRLVGANLVASNEVTLKEVATIDLAEAAELIDLNAAAPKMDMDDYDPFGVQPRSFQLKFKDGEKLVFSADKDEDKAVWMDTLGALIGRVPPNPLWAESYSQYERERAKERSVSSTSLASRRTSKVGAPRKASRSVSKGTLA</sequence>
<dbReference type="PANTHER" id="PTHR36100:SF1">
    <property type="entry name" value="BUD SITE SELECTION PROTEIN 4"/>
    <property type="match status" value="1"/>
</dbReference>
<dbReference type="GeneID" id="95982029"/>
<evidence type="ECO:0000256" key="1">
    <source>
        <dbReference type="ARBA" id="ARBA00022618"/>
    </source>
</evidence>
<feature type="compositionally biased region" description="Pro residues" evidence="3">
    <location>
        <begin position="1433"/>
        <end position="1442"/>
    </location>
</feature>
<dbReference type="EMBL" id="JBBXJM010000001">
    <property type="protein sequence ID" value="KAL1413233.1"/>
    <property type="molecule type" value="Genomic_DNA"/>
</dbReference>
<feature type="compositionally biased region" description="Basic and acidic residues" evidence="3">
    <location>
        <begin position="656"/>
        <end position="666"/>
    </location>
</feature>
<proteinExistence type="predicted"/>
<dbReference type="RefSeq" id="XP_069213177.1">
    <property type="nucleotide sequence ID" value="XM_069349633.1"/>
</dbReference>
<feature type="compositionally biased region" description="Low complexity" evidence="3">
    <location>
        <begin position="56"/>
        <end position="77"/>
    </location>
</feature>
<keyword evidence="2" id="KW-0131">Cell cycle</keyword>
<feature type="region of interest" description="Disordered" evidence="3">
    <location>
        <begin position="708"/>
        <end position="789"/>
    </location>
</feature>
<feature type="compositionally biased region" description="Basic and acidic residues" evidence="3">
    <location>
        <begin position="839"/>
        <end position="848"/>
    </location>
</feature>
<dbReference type="SUPFAM" id="SSF50729">
    <property type="entry name" value="PH domain-like"/>
    <property type="match status" value="1"/>
</dbReference>
<organism evidence="5 6">
    <name type="scientific">Vanrija albida</name>
    <dbReference type="NCBI Taxonomy" id="181172"/>
    <lineage>
        <taxon>Eukaryota</taxon>
        <taxon>Fungi</taxon>
        <taxon>Dikarya</taxon>
        <taxon>Basidiomycota</taxon>
        <taxon>Agaricomycotina</taxon>
        <taxon>Tremellomycetes</taxon>
        <taxon>Trichosporonales</taxon>
        <taxon>Trichosporonaceae</taxon>
        <taxon>Vanrija</taxon>
    </lineage>
</organism>
<reference evidence="5 6" key="1">
    <citation type="submission" date="2023-08" db="EMBL/GenBank/DDBJ databases">
        <title>Annotated Genome Sequence of Vanrija albida AlHP1.</title>
        <authorList>
            <person name="Herzog R."/>
        </authorList>
    </citation>
    <scope>NUCLEOTIDE SEQUENCE [LARGE SCALE GENOMIC DNA]</scope>
    <source>
        <strain evidence="5 6">AlHP1</strain>
    </source>
</reference>
<feature type="compositionally biased region" description="Polar residues" evidence="3">
    <location>
        <begin position="849"/>
        <end position="858"/>
    </location>
</feature>
<feature type="region of interest" description="Disordered" evidence="3">
    <location>
        <begin position="821"/>
        <end position="865"/>
    </location>
</feature>
<evidence type="ECO:0000259" key="4">
    <source>
        <dbReference type="PROSITE" id="PS50003"/>
    </source>
</evidence>
<feature type="region of interest" description="Disordered" evidence="3">
    <location>
        <begin position="1678"/>
        <end position="1714"/>
    </location>
</feature>
<feature type="compositionally biased region" description="Low complexity" evidence="3">
    <location>
        <begin position="287"/>
        <end position="305"/>
    </location>
</feature>
<feature type="region of interest" description="Disordered" evidence="3">
    <location>
        <begin position="883"/>
        <end position="1119"/>
    </location>
</feature>
<feature type="compositionally biased region" description="Polar residues" evidence="3">
    <location>
        <begin position="95"/>
        <end position="107"/>
    </location>
</feature>
<name>A0ABR3QEV3_9TREE</name>
<comment type="caution">
    <text evidence="5">The sequence shown here is derived from an EMBL/GenBank/DDBJ whole genome shotgun (WGS) entry which is preliminary data.</text>
</comment>
<feature type="compositionally biased region" description="Low complexity" evidence="3">
    <location>
        <begin position="998"/>
        <end position="1007"/>
    </location>
</feature>
<feature type="region of interest" description="Disordered" evidence="3">
    <location>
        <begin position="1180"/>
        <end position="1199"/>
    </location>
</feature>
<dbReference type="Gene3D" id="2.30.29.30">
    <property type="entry name" value="Pleckstrin-homology domain (PH domain)/Phosphotyrosine-binding domain (PTB)"/>
    <property type="match status" value="1"/>
</dbReference>
<feature type="compositionally biased region" description="Pro residues" evidence="3">
    <location>
        <begin position="747"/>
        <end position="757"/>
    </location>
</feature>
<dbReference type="PANTHER" id="PTHR36100">
    <property type="entry name" value="BUD SITE SELECTION PROTEIN 4"/>
    <property type="match status" value="1"/>
</dbReference>
<feature type="region of interest" description="Disordered" evidence="3">
    <location>
        <begin position="225"/>
        <end position="344"/>
    </location>
</feature>
<feature type="region of interest" description="Disordered" evidence="3">
    <location>
        <begin position="656"/>
        <end position="690"/>
    </location>
</feature>
<evidence type="ECO:0000256" key="2">
    <source>
        <dbReference type="ARBA" id="ARBA00023306"/>
    </source>
</evidence>
<dbReference type="PROSITE" id="PS50003">
    <property type="entry name" value="PH_DOMAIN"/>
    <property type="match status" value="1"/>
</dbReference>
<dbReference type="InterPro" id="IPR052007">
    <property type="entry name" value="Bud4"/>
</dbReference>
<keyword evidence="1" id="KW-0132">Cell division</keyword>
<evidence type="ECO:0000313" key="6">
    <source>
        <dbReference type="Proteomes" id="UP001565368"/>
    </source>
</evidence>
<feature type="domain" description="PH" evidence="4">
    <location>
        <begin position="1552"/>
        <end position="1660"/>
    </location>
</feature>
<feature type="compositionally biased region" description="Polar residues" evidence="3">
    <location>
        <begin position="124"/>
        <end position="138"/>
    </location>
</feature>
<feature type="compositionally biased region" description="Low complexity" evidence="3">
    <location>
        <begin position="1095"/>
        <end position="1108"/>
    </location>
</feature>
<feature type="compositionally biased region" description="Basic and acidic residues" evidence="3">
    <location>
        <begin position="1046"/>
        <end position="1060"/>
    </location>
</feature>
<keyword evidence="6" id="KW-1185">Reference proteome</keyword>
<evidence type="ECO:0000313" key="5">
    <source>
        <dbReference type="EMBL" id="KAL1413233.1"/>
    </source>
</evidence>
<dbReference type="InterPro" id="IPR011993">
    <property type="entry name" value="PH-like_dom_sf"/>
</dbReference>
<feature type="region of interest" description="Disordered" evidence="3">
    <location>
        <begin position="1372"/>
        <end position="1452"/>
    </location>
</feature>
<feature type="compositionally biased region" description="Polar residues" evidence="3">
    <location>
        <begin position="977"/>
        <end position="986"/>
    </location>
</feature>
<dbReference type="InterPro" id="IPR001849">
    <property type="entry name" value="PH_domain"/>
</dbReference>
<evidence type="ECO:0000256" key="3">
    <source>
        <dbReference type="SAM" id="MobiDB-lite"/>
    </source>
</evidence>
<accession>A0ABR3QEV3</accession>
<feature type="compositionally biased region" description="Basic and acidic residues" evidence="3">
    <location>
        <begin position="933"/>
        <end position="945"/>
    </location>
</feature>
<feature type="compositionally biased region" description="Basic and acidic residues" evidence="3">
    <location>
        <begin position="164"/>
        <end position="189"/>
    </location>
</feature>
<feature type="compositionally biased region" description="Low complexity" evidence="3">
    <location>
        <begin position="946"/>
        <end position="966"/>
    </location>
</feature>
<feature type="compositionally biased region" description="Acidic residues" evidence="3">
    <location>
        <begin position="891"/>
        <end position="903"/>
    </location>
</feature>
<feature type="region of interest" description="Disordered" evidence="3">
    <location>
        <begin position="1"/>
        <end position="210"/>
    </location>
</feature>
<dbReference type="SMART" id="SM00233">
    <property type="entry name" value="PH"/>
    <property type="match status" value="1"/>
</dbReference>
<gene>
    <name evidence="5" type="primary">BUD4</name>
    <name evidence="5" type="ORF">Q8F55_000986</name>
</gene>
<feature type="compositionally biased region" description="Polar residues" evidence="3">
    <location>
        <begin position="227"/>
        <end position="237"/>
    </location>
</feature>